<evidence type="ECO:0000259" key="9">
    <source>
        <dbReference type="Pfam" id="PF02706"/>
    </source>
</evidence>
<accession>A0A853BKX0</accession>
<keyword evidence="3" id="KW-1003">Cell membrane</keyword>
<sequence length="715" mass="71733">MDTAAGPDLKDVAATLRRRWRLVAAFVVGGLLLAALALLVAPRTYTATTAVHVRPSGIPEITGERSGRTNGEINLDTEAQIVSSARIADDAAARLGGADPVDLRDQVSVSVPPNSSVLEIAFSAGTPDTAREGSAAFADAYLDYRAALVKDQIGDRVAALESEIDSRYTELDDLSAAADTGGTQQARVTAVQNEIAQLSTDVAPLKTLSASIEPAEVISPAVPPRSAESPMPLVWLAAGAALGLAAGVAAAYRADRGAGRLHTARDIARTTGLPTLLDLSEPRRAVRTGPTGRAGATPAAPGSGRTGHVETIENAHPALYDGPAAQRANEVAHALSARLSPADRPEGAVVLVAGVSPGRAATTAAVGVAAALARIGADVLLVCADPADREPAHHLGLPADQRGLAEVLAEGADPARLEQHATAVPGLRVLRYGEADAAHLLQRPDMVGLLGRLRHQARFVVVAAAPTSERADAHAWASSADLVLPAVELGRTRSADLRDMVDALGSLGGVVAGAVAVPPPSVRVGTASAAARAAVQRGRMRTVKRVDRPRSIEAGSDTPARPGEAAEPSGPAAVVTADRDDTAESAESADADGAVEGGTADASTGGDTPAAAPIAAGTASDTDGAAEAGAVAADTPAADAADAVADTTDGATAAADSDTTDTATTGTTGTGAGSGRSAKKSAKKSGGKRDGSGATTAEPKAEATTDTQADLSLRR</sequence>
<dbReference type="Gene3D" id="3.40.50.300">
    <property type="entry name" value="P-loop containing nucleotide triphosphate hydrolases"/>
    <property type="match status" value="1"/>
</dbReference>
<dbReference type="SUPFAM" id="SSF52540">
    <property type="entry name" value="P-loop containing nucleoside triphosphate hydrolases"/>
    <property type="match status" value="1"/>
</dbReference>
<dbReference type="PANTHER" id="PTHR32309">
    <property type="entry name" value="TYROSINE-PROTEIN KINASE"/>
    <property type="match status" value="1"/>
</dbReference>
<keyword evidence="4 8" id="KW-0812">Transmembrane</keyword>
<dbReference type="Proteomes" id="UP000575985">
    <property type="component" value="Unassembled WGS sequence"/>
</dbReference>
<feature type="region of interest" description="Disordered" evidence="7">
    <location>
        <begin position="283"/>
        <end position="307"/>
    </location>
</feature>
<organism evidence="10 11">
    <name type="scientific">Streptomonospora nanhaiensis</name>
    <dbReference type="NCBI Taxonomy" id="1323731"/>
    <lineage>
        <taxon>Bacteria</taxon>
        <taxon>Bacillati</taxon>
        <taxon>Actinomycetota</taxon>
        <taxon>Actinomycetes</taxon>
        <taxon>Streptosporangiales</taxon>
        <taxon>Nocardiopsidaceae</taxon>
        <taxon>Streptomonospora</taxon>
    </lineage>
</organism>
<protein>
    <submittedName>
        <fullName evidence="10">Capsular polysaccharide biosynthesis protein</fullName>
    </submittedName>
</protein>
<dbReference type="AlphaFoldDB" id="A0A853BKX0"/>
<comment type="subcellular location">
    <subcellularLocation>
        <location evidence="1">Cell membrane</location>
        <topology evidence="1">Multi-pass membrane protein</topology>
    </subcellularLocation>
</comment>
<feature type="transmembrane region" description="Helical" evidence="8">
    <location>
        <begin position="20"/>
        <end position="41"/>
    </location>
</feature>
<dbReference type="InterPro" id="IPR003856">
    <property type="entry name" value="LPS_length_determ_N"/>
</dbReference>
<dbReference type="Pfam" id="PF02706">
    <property type="entry name" value="Wzz"/>
    <property type="match status" value="1"/>
</dbReference>
<evidence type="ECO:0000256" key="4">
    <source>
        <dbReference type="ARBA" id="ARBA00022692"/>
    </source>
</evidence>
<keyword evidence="11" id="KW-1185">Reference proteome</keyword>
<evidence type="ECO:0000256" key="8">
    <source>
        <dbReference type="SAM" id="Phobius"/>
    </source>
</evidence>
<feature type="domain" description="Polysaccharide chain length determinant N-terminal" evidence="9">
    <location>
        <begin position="8"/>
        <end position="91"/>
    </location>
</feature>
<dbReference type="EMBL" id="JACCFO010000001">
    <property type="protein sequence ID" value="NYI96138.1"/>
    <property type="molecule type" value="Genomic_DNA"/>
</dbReference>
<dbReference type="InterPro" id="IPR050445">
    <property type="entry name" value="Bact_polysacc_biosynth/exp"/>
</dbReference>
<evidence type="ECO:0000256" key="5">
    <source>
        <dbReference type="ARBA" id="ARBA00022989"/>
    </source>
</evidence>
<evidence type="ECO:0000313" key="10">
    <source>
        <dbReference type="EMBL" id="NYI96138.1"/>
    </source>
</evidence>
<name>A0A853BKX0_9ACTN</name>
<comment type="similarity">
    <text evidence="2">Belongs to the CpsC/CapA family.</text>
</comment>
<keyword evidence="6 8" id="KW-0472">Membrane</keyword>
<proteinExistence type="inferred from homology"/>
<evidence type="ECO:0000256" key="7">
    <source>
        <dbReference type="SAM" id="MobiDB-lite"/>
    </source>
</evidence>
<dbReference type="GO" id="GO:0005886">
    <property type="term" value="C:plasma membrane"/>
    <property type="evidence" value="ECO:0007669"/>
    <property type="project" value="UniProtKB-SubCell"/>
</dbReference>
<dbReference type="InterPro" id="IPR027417">
    <property type="entry name" value="P-loop_NTPase"/>
</dbReference>
<reference evidence="10 11" key="1">
    <citation type="submission" date="2020-07" db="EMBL/GenBank/DDBJ databases">
        <title>Sequencing the genomes of 1000 actinobacteria strains.</title>
        <authorList>
            <person name="Klenk H.-P."/>
        </authorList>
    </citation>
    <scope>NUCLEOTIDE SEQUENCE [LARGE SCALE GENOMIC DNA]</scope>
    <source>
        <strain evidence="10 11">DSM 45927</strain>
    </source>
</reference>
<comment type="caution">
    <text evidence="10">The sequence shown here is derived from an EMBL/GenBank/DDBJ whole genome shotgun (WGS) entry which is preliminary data.</text>
</comment>
<evidence type="ECO:0000256" key="2">
    <source>
        <dbReference type="ARBA" id="ARBA00006683"/>
    </source>
</evidence>
<dbReference type="PANTHER" id="PTHR32309:SF31">
    <property type="entry name" value="CAPSULAR EXOPOLYSACCHARIDE FAMILY"/>
    <property type="match status" value="1"/>
</dbReference>
<evidence type="ECO:0000313" key="11">
    <source>
        <dbReference type="Proteomes" id="UP000575985"/>
    </source>
</evidence>
<gene>
    <name evidence="10" type="ORF">HNR12_002415</name>
</gene>
<evidence type="ECO:0000256" key="3">
    <source>
        <dbReference type="ARBA" id="ARBA00022475"/>
    </source>
</evidence>
<dbReference type="RefSeq" id="WP_179767551.1">
    <property type="nucleotide sequence ID" value="NZ_JACCFO010000001.1"/>
</dbReference>
<feature type="compositionally biased region" description="Low complexity" evidence="7">
    <location>
        <begin position="287"/>
        <end position="303"/>
    </location>
</feature>
<keyword evidence="5 8" id="KW-1133">Transmembrane helix</keyword>
<evidence type="ECO:0000256" key="6">
    <source>
        <dbReference type="ARBA" id="ARBA00023136"/>
    </source>
</evidence>
<feature type="compositionally biased region" description="Basic residues" evidence="7">
    <location>
        <begin position="677"/>
        <end position="686"/>
    </location>
</feature>
<feature type="compositionally biased region" description="Low complexity" evidence="7">
    <location>
        <begin position="591"/>
        <end position="667"/>
    </location>
</feature>
<feature type="compositionally biased region" description="Low complexity" evidence="7">
    <location>
        <begin position="692"/>
        <end position="707"/>
    </location>
</feature>
<feature type="compositionally biased region" description="Low complexity" evidence="7">
    <location>
        <begin position="559"/>
        <end position="576"/>
    </location>
</feature>
<evidence type="ECO:0000256" key="1">
    <source>
        <dbReference type="ARBA" id="ARBA00004651"/>
    </source>
</evidence>
<feature type="region of interest" description="Disordered" evidence="7">
    <location>
        <begin position="534"/>
        <end position="715"/>
    </location>
</feature>